<keyword evidence="5" id="KW-0479">Metal-binding</keyword>
<keyword evidence="7" id="KW-0862">Zinc</keyword>
<accession>A0AAW1Q7A0</accession>
<dbReference type="InterPro" id="IPR015803">
    <property type="entry name" value="Cys-tRNA-ligase"/>
</dbReference>
<evidence type="ECO:0000256" key="9">
    <source>
        <dbReference type="ARBA" id="ARBA00022917"/>
    </source>
</evidence>
<feature type="region of interest" description="Disordered" evidence="12">
    <location>
        <begin position="33"/>
        <end position="65"/>
    </location>
</feature>
<dbReference type="SUPFAM" id="SSF47323">
    <property type="entry name" value="Anticodon-binding domain of a subclass of class I aminoacyl-tRNA synthetases"/>
    <property type="match status" value="1"/>
</dbReference>
<dbReference type="InterPro" id="IPR014729">
    <property type="entry name" value="Rossmann-like_a/b/a_fold"/>
</dbReference>
<dbReference type="GO" id="GO:0004817">
    <property type="term" value="F:cysteine-tRNA ligase activity"/>
    <property type="evidence" value="ECO:0007669"/>
    <property type="project" value="UniProtKB-EC"/>
</dbReference>
<keyword evidence="9" id="KW-0648">Protein biosynthesis</keyword>
<sequence length="580" mass="63664">MPLHALPGGALRRPAAAQLSSIQPPLQIQEQASSRRLVRRSAVSTQQETAVHKAASPSAPATNLPPLQLYNSMSRKKEAFTPRDGQGNKVSLYVCGVTVYDLSHIGHGRVYSVFDVFYRYLQHIGYDVFYVRNFTDVDDKIIKRAQESGVEPSELSQRFIGEFHRDIAALGCLPPVLEPRATDHIRGMIDMIQRIISHGHGYTIDGDVYFDVGSIEGYGRLSGRKEEDNRAGERVAVDSRKRNAADFALWKAAKPGEPTWDSPWGPGRPGWHIECSAMIRELMGPVIDIHGGGRDLLFPHHTNELVQTQASASPCDRDCMHNGIDFVRFWVHNGFVNVDAEKMSKSLGNFFTIRDVLQQYHPLALRWFLIGTQYRQGINYTQRALEEASDRTYFIYQALLDVQGALAAAGPEGSAPQQAARSQMQAGQGPGSDMMAAVYEGMSDDLNTPIAMSALSGPLKTVNELIHTKKGKKAAGRLDTLASLQLGLQTALGLLGLDTDDPAKTLDEMRALALVRAGVTEADINEAFEQRAAARKAKDYAAGDALRQRFADKGILMMDTPTGAAWRPGPRLDIASQGEA</sequence>
<dbReference type="SMART" id="SM00840">
    <property type="entry name" value="DALR_2"/>
    <property type="match status" value="1"/>
</dbReference>
<dbReference type="EMBL" id="JALJOR010000004">
    <property type="protein sequence ID" value="KAK9817806.1"/>
    <property type="molecule type" value="Genomic_DNA"/>
</dbReference>
<comment type="similarity">
    <text evidence="2">Belongs to the class-I aminoacyl-tRNA synthetase family.</text>
</comment>
<keyword evidence="15" id="KW-1185">Reference proteome</keyword>
<dbReference type="NCBIfam" id="TIGR00435">
    <property type="entry name" value="cysS"/>
    <property type="match status" value="1"/>
</dbReference>
<evidence type="ECO:0000256" key="7">
    <source>
        <dbReference type="ARBA" id="ARBA00022833"/>
    </source>
</evidence>
<protein>
    <recommendedName>
        <fullName evidence="3">cysteine--tRNA ligase</fullName>
        <ecNumber evidence="3">6.1.1.16</ecNumber>
    </recommendedName>
    <alternativeName>
        <fullName evidence="11">Cysteinyl-tRNA synthetase</fullName>
    </alternativeName>
</protein>
<evidence type="ECO:0000256" key="5">
    <source>
        <dbReference type="ARBA" id="ARBA00022723"/>
    </source>
</evidence>
<evidence type="ECO:0000256" key="3">
    <source>
        <dbReference type="ARBA" id="ARBA00012832"/>
    </source>
</evidence>
<dbReference type="InterPro" id="IPR009080">
    <property type="entry name" value="tRNAsynth_Ia_anticodon-bd"/>
</dbReference>
<keyword evidence="6" id="KW-0547">Nucleotide-binding</keyword>
<dbReference type="Pfam" id="PF01406">
    <property type="entry name" value="tRNA-synt_1e"/>
    <property type="match status" value="1"/>
</dbReference>
<evidence type="ECO:0000256" key="6">
    <source>
        <dbReference type="ARBA" id="ARBA00022741"/>
    </source>
</evidence>
<evidence type="ECO:0000256" key="11">
    <source>
        <dbReference type="ARBA" id="ARBA00031499"/>
    </source>
</evidence>
<dbReference type="GO" id="GO:0046872">
    <property type="term" value="F:metal ion binding"/>
    <property type="evidence" value="ECO:0007669"/>
    <property type="project" value="UniProtKB-KW"/>
</dbReference>
<dbReference type="SUPFAM" id="SSF52374">
    <property type="entry name" value="Nucleotidylyl transferase"/>
    <property type="match status" value="1"/>
</dbReference>
<dbReference type="EC" id="6.1.1.16" evidence="3"/>
<keyword evidence="4" id="KW-0436">Ligase</keyword>
<keyword evidence="10" id="KW-0030">Aminoacyl-tRNA synthetase</keyword>
<evidence type="ECO:0000313" key="14">
    <source>
        <dbReference type="EMBL" id="KAK9817806.1"/>
    </source>
</evidence>
<name>A0AAW1Q7A0_9CHLO</name>
<evidence type="ECO:0000256" key="12">
    <source>
        <dbReference type="SAM" id="MobiDB-lite"/>
    </source>
</evidence>
<dbReference type="Gene3D" id="1.20.120.1910">
    <property type="entry name" value="Cysteine-tRNA ligase, C-terminal anti-codon recognition domain"/>
    <property type="match status" value="1"/>
</dbReference>
<dbReference type="FunFam" id="3.40.50.620:FF:000009">
    <property type="entry name" value="Cysteine--tRNA ligase"/>
    <property type="match status" value="1"/>
</dbReference>
<dbReference type="Gene3D" id="3.40.50.620">
    <property type="entry name" value="HUPs"/>
    <property type="match status" value="1"/>
</dbReference>
<dbReference type="HAMAP" id="MF_00041">
    <property type="entry name" value="Cys_tRNA_synth"/>
    <property type="match status" value="1"/>
</dbReference>
<dbReference type="InterPro" id="IPR024909">
    <property type="entry name" value="Cys-tRNA/MSH_ligase"/>
</dbReference>
<gene>
    <name evidence="14" type="ORF">WJX72_002508</name>
</gene>
<dbReference type="GO" id="GO:0006423">
    <property type="term" value="P:cysteinyl-tRNA aminoacylation"/>
    <property type="evidence" value="ECO:0007669"/>
    <property type="project" value="InterPro"/>
</dbReference>
<organism evidence="14 15">
    <name type="scientific">[Myrmecia] bisecta</name>
    <dbReference type="NCBI Taxonomy" id="41462"/>
    <lineage>
        <taxon>Eukaryota</taxon>
        <taxon>Viridiplantae</taxon>
        <taxon>Chlorophyta</taxon>
        <taxon>core chlorophytes</taxon>
        <taxon>Trebouxiophyceae</taxon>
        <taxon>Trebouxiales</taxon>
        <taxon>Trebouxiaceae</taxon>
        <taxon>Myrmecia</taxon>
    </lineage>
</organism>
<dbReference type="InterPro" id="IPR032678">
    <property type="entry name" value="tRNA-synt_1_cat_dom"/>
</dbReference>
<dbReference type="AlphaFoldDB" id="A0AAW1Q7A0"/>
<dbReference type="Pfam" id="PF09190">
    <property type="entry name" value="DALR_2"/>
    <property type="match status" value="1"/>
</dbReference>
<dbReference type="PRINTS" id="PR00983">
    <property type="entry name" value="TRNASYNTHCYS"/>
</dbReference>
<reference evidence="14 15" key="1">
    <citation type="journal article" date="2024" name="Nat. Commun.">
        <title>Phylogenomics reveals the evolutionary origins of lichenization in chlorophyte algae.</title>
        <authorList>
            <person name="Puginier C."/>
            <person name="Libourel C."/>
            <person name="Otte J."/>
            <person name="Skaloud P."/>
            <person name="Haon M."/>
            <person name="Grisel S."/>
            <person name="Petersen M."/>
            <person name="Berrin J.G."/>
            <person name="Delaux P.M."/>
            <person name="Dal Grande F."/>
            <person name="Keller J."/>
        </authorList>
    </citation>
    <scope>NUCLEOTIDE SEQUENCE [LARGE SCALE GENOMIC DNA]</scope>
    <source>
        <strain evidence="14 15">SAG 2043</strain>
    </source>
</reference>
<feature type="domain" description="Cysteinyl-tRNA synthetase class Ia DALR" evidence="13">
    <location>
        <begin position="437"/>
        <end position="506"/>
    </location>
</feature>
<evidence type="ECO:0000259" key="13">
    <source>
        <dbReference type="SMART" id="SM00840"/>
    </source>
</evidence>
<evidence type="ECO:0000313" key="15">
    <source>
        <dbReference type="Proteomes" id="UP001489004"/>
    </source>
</evidence>
<comment type="caution">
    <text evidence="14">The sequence shown here is derived from an EMBL/GenBank/DDBJ whole genome shotgun (WGS) entry which is preliminary data.</text>
</comment>
<comment type="cofactor">
    <cofactor evidence="1">
        <name>Zn(2+)</name>
        <dbReference type="ChEBI" id="CHEBI:29105"/>
    </cofactor>
</comment>
<dbReference type="PANTHER" id="PTHR10890:SF25">
    <property type="entry name" value="CYSTEINE--TRNA LIGASE, CHLOROPLASTIC_MITOCHONDRIAL"/>
    <property type="match status" value="1"/>
</dbReference>
<dbReference type="CDD" id="cd00672">
    <property type="entry name" value="CysRS_core"/>
    <property type="match status" value="1"/>
</dbReference>
<feature type="compositionally biased region" description="Low complexity" evidence="12">
    <location>
        <begin position="33"/>
        <end position="44"/>
    </location>
</feature>
<dbReference type="PANTHER" id="PTHR10890">
    <property type="entry name" value="CYSTEINYL-TRNA SYNTHETASE"/>
    <property type="match status" value="1"/>
</dbReference>
<evidence type="ECO:0000256" key="2">
    <source>
        <dbReference type="ARBA" id="ARBA00005594"/>
    </source>
</evidence>
<evidence type="ECO:0000256" key="8">
    <source>
        <dbReference type="ARBA" id="ARBA00022840"/>
    </source>
</evidence>
<dbReference type="InterPro" id="IPR056411">
    <property type="entry name" value="CysS_C"/>
</dbReference>
<dbReference type="Pfam" id="PF23493">
    <property type="entry name" value="CysS_C"/>
    <property type="match status" value="1"/>
</dbReference>
<keyword evidence="8" id="KW-0067">ATP-binding</keyword>
<proteinExistence type="inferred from homology"/>
<evidence type="ECO:0000256" key="1">
    <source>
        <dbReference type="ARBA" id="ARBA00001947"/>
    </source>
</evidence>
<evidence type="ECO:0000256" key="10">
    <source>
        <dbReference type="ARBA" id="ARBA00023146"/>
    </source>
</evidence>
<dbReference type="Proteomes" id="UP001489004">
    <property type="component" value="Unassembled WGS sequence"/>
</dbReference>
<dbReference type="InterPro" id="IPR015273">
    <property type="entry name" value="Cys-tRNA-synt_Ia_DALR"/>
</dbReference>
<dbReference type="GO" id="GO:0005737">
    <property type="term" value="C:cytoplasm"/>
    <property type="evidence" value="ECO:0007669"/>
    <property type="project" value="InterPro"/>
</dbReference>
<dbReference type="GO" id="GO:0005524">
    <property type="term" value="F:ATP binding"/>
    <property type="evidence" value="ECO:0007669"/>
    <property type="project" value="UniProtKB-KW"/>
</dbReference>
<evidence type="ECO:0000256" key="4">
    <source>
        <dbReference type="ARBA" id="ARBA00022598"/>
    </source>
</evidence>